<gene>
    <name evidence="2" type="ORF">QBC35DRAFT_251562</name>
</gene>
<keyword evidence="1" id="KW-1133">Transmembrane helix</keyword>
<accession>A0AAN6WRU4</accession>
<protein>
    <submittedName>
        <fullName evidence="2">Uncharacterized protein</fullName>
    </submittedName>
</protein>
<keyword evidence="1" id="KW-0812">Transmembrane</keyword>
<reference evidence="2" key="2">
    <citation type="submission" date="2023-05" db="EMBL/GenBank/DDBJ databases">
        <authorList>
            <consortium name="Lawrence Berkeley National Laboratory"/>
            <person name="Steindorff A."/>
            <person name="Hensen N."/>
            <person name="Bonometti L."/>
            <person name="Westerberg I."/>
            <person name="Brannstrom I.O."/>
            <person name="Guillou S."/>
            <person name="Cros-Aarteil S."/>
            <person name="Calhoun S."/>
            <person name="Haridas S."/>
            <person name="Kuo A."/>
            <person name="Mondo S."/>
            <person name="Pangilinan J."/>
            <person name="Riley R."/>
            <person name="Labutti K."/>
            <person name="Andreopoulos B."/>
            <person name="Lipzen A."/>
            <person name="Chen C."/>
            <person name="Yanf M."/>
            <person name="Daum C."/>
            <person name="Ng V."/>
            <person name="Clum A."/>
            <person name="Ohm R."/>
            <person name="Martin F."/>
            <person name="Silar P."/>
            <person name="Natvig D."/>
            <person name="Lalanne C."/>
            <person name="Gautier V."/>
            <person name="Ament-Velasquez S.L."/>
            <person name="Kruys A."/>
            <person name="Hutchinson M.I."/>
            <person name="Powell A.J."/>
            <person name="Barry K."/>
            <person name="Miller A.N."/>
            <person name="Grigoriev I.V."/>
            <person name="Debuchy R."/>
            <person name="Gladieux P."/>
            <person name="Thoren M.H."/>
            <person name="Johannesson H."/>
        </authorList>
    </citation>
    <scope>NUCLEOTIDE SEQUENCE</scope>
    <source>
        <strain evidence="2">PSN309</strain>
    </source>
</reference>
<name>A0AAN6WRU4_9PEZI</name>
<feature type="transmembrane region" description="Helical" evidence="1">
    <location>
        <begin position="92"/>
        <end position="111"/>
    </location>
</feature>
<evidence type="ECO:0000313" key="2">
    <source>
        <dbReference type="EMBL" id="KAK4186929.1"/>
    </source>
</evidence>
<organism evidence="2 3">
    <name type="scientific">Podospora australis</name>
    <dbReference type="NCBI Taxonomy" id="1536484"/>
    <lineage>
        <taxon>Eukaryota</taxon>
        <taxon>Fungi</taxon>
        <taxon>Dikarya</taxon>
        <taxon>Ascomycota</taxon>
        <taxon>Pezizomycotina</taxon>
        <taxon>Sordariomycetes</taxon>
        <taxon>Sordariomycetidae</taxon>
        <taxon>Sordariales</taxon>
        <taxon>Podosporaceae</taxon>
        <taxon>Podospora</taxon>
    </lineage>
</organism>
<proteinExistence type="predicted"/>
<keyword evidence="1" id="KW-0472">Membrane</keyword>
<sequence length="145" mass="15927">MKSPHTTHGDTLIIFSFVTTFVGQCKIGNGGRFLFRFLKGLGGIEDRGRGGTGGTVDDGRGGWEALDTQEELGIHYSSFPLSLDGRGAWKHVIFSFVLLFVFSGYQCAVWIRNTSTHFCGERGEPVCTFTSVWLGALTPSQTLHY</sequence>
<comment type="caution">
    <text evidence="2">The sequence shown here is derived from an EMBL/GenBank/DDBJ whole genome shotgun (WGS) entry which is preliminary data.</text>
</comment>
<reference evidence="2" key="1">
    <citation type="journal article" date="2023" name="Mol. Phylogenet. Evol.">
        <title>Genome-scale phylogeny and comparative genomics of the fungal order Sordariales.</title>
        <authorList>
            <person name="Hensen N."/>
            <person name="Bonometti L."/>
            <person name="Westerberg I."/>
            <person name="Brannstrom I.O."/>
            <person name="Guillou S."/>
            <person name="Cros-Aarteil S."/>
            <person name="Calhoun S."/>
            <person name="Haridas S."/>
            <person name="Kuo A."/>
            <person name="Mondo S."/>
            <person name="Pangilinan J."/>
            <person name="Riley R."/>
            <person name="LaButti K."/>
            <person name="Andreopoulos B."/>
            <person name="Lipzen A."/>
            <person name="Chen C."/>
            <person name="Yan M."/>
            <person name="Daum C."/>
            <person name="Ng V."/>
            <person name="Clum A."/>
            <person name="Steindorff A."/>
            <person name="Ohm R.A."/>
            <person name="Martin F."/>
            <person name="Silar P."/>
            <person name="Natvig D.O."/>
            <person name="Lalanne C."/>
            <person name="Gautier V."/>
            <person name="Ament-Velasquez S.L."/>
            <person name="Kruys A."/>
            <person name="Hutchinson M.I."/>
            <person name="Powell A.J."/>
            <person name="Barry K."/>
            <person name="Miller A.N."/>
            <person name="Grigoriev I.V."/>
            <person name="Debuchy R."/>
            <person name="Gladieux P."/>
            <person name="Hiltunen Thoren M."/>
            <person name="Johannesson H."/>
        </authorList>
    </citation>
    <scope>NUCLEOTIDE SEQUENCE</scope>
    <source>
        <strain evidence="2">PSN309</strain>
    </source>
</reference>
<dbReference type="Proteomes" id="UP001302126">
    <property type="component" value="Unassembled WGS sequence"/>
</dbReference>
<dbReference type="EMBL" id="MU864412">
    <property type="protein sequence ID" value="KAK4186929.1"/>
    <property type="molecule type" value="Genomic_DNA"/>
</dbReference>
<evidence type="ECO:0000313" key="3">
    <source>
        <dbReference type="Proteomes" id="UP001302126"/>
    </source>
</evidence>
<keyword evidence="3" id="KW-1185">Reference proteome</keyword>
<evidence type="ECO:0000256" key="1">
    <source>
        <dbReference type="SAM" id="Phobius"/>
    </source>
</evidence>
<dbReference type="AlphaFoldDB" id="A0AAN6WRU4"/>